<evidence type="ECO:0000313" key="1">
    <source>
        <dbReference type="EMBL" id="QSD63739.1"/>
    </source>
</evidence>
<accession>A0A896TCF1</accession>
<name>A0A896TCF1_LACLC</name>
<gene>
    <name evidence="1" type="ORF">LL1196_2128</name>
</gene>
<evidence type="ECO:0000313" key="2">
    <source>
        <dbReference type="Proteomes" id="UP000663552"/>
    </source>
</evidence>
<reference evidence="1" key="1">
    <citation type="journal article" date="2020" name="Mol. Microbiol.">
        <title>The CWPS Rubik's cube: Linking diversity of cell wall polysaccharide structures with the encoded biosynthetic machinery of selected Lactococcus lactis strains.</title>
        <authorList>
            <person name="Mahony J."/>
            <person name="Frantzen C."/>
            <person name="Vinogradov E."/>
            <person name="Sadovskaya I."/>
            <person name="Theodorou I."/>
            <person name="Kelleher P."/>
            <person name="Chapot-Chartier M.P."/>
            <person name="Cambillau C."/>
            <person name="Holo H."/>
            <person name="van Sinderen D."/>
        </authorList>
    </citation>
    <scope>NUCLEOTIDE SEQUENCE</scope>
    <source>
        <strain evidence="1">1196</strain>
    </source>
</reference>
<sequence>MIVSIIRHNINEIDEYEYEIFISVPNSSYKSAIKNINTLDRLFDDLNNRFRMEDKKFTFKSDYSKKNPFLNPSVTKIGVDKIKSFIMVISAASLEKNAFDDNDIRVGLNSMSYVDTKFSDIRVIAELILTM</sequence>
<dbReference type="EMBL" id="CP032148">
    <property type="protein sequence ID" value="QSD63739.1"/>
    <property type="molecule type" value="Genomic_DNA"/>
</dbReference>
<dbReference type="Proteomes" id="UP000663552">
    <property type="component" value="Chromosome"/>
</dbReference>
<organism evidence="1 2">
    <name type="scientific">Lactococcus lactis subsp. cremoris</name>
    <name type="common">Streptococcus cremoris</name>
    <dbReference type="NCBI Taxonomy" id="1359"/>
    <lineage>
        <taxon>Bacteria</taxon>
        <taxon>Bacillati</taxon>
        <taxon>Bacillota</taxon>
        <taxon>Bacilli</taxon>
        <taxon>Lactobacillales</taxon>
        <taxon>Streptococcaceae</taxon>
        <taxon>Lactococcus</taxon>
    </lineage>
</organism>
<proteinExistence type="predicted"/>
<dbReference type="AlphaFoldDB" id="A0A896TCF1"/>
<protein>
    <submittedName>
        <fullName evidence="1">Uncharacterized protein</fullName>
    </submittedName>
</protein>